<evidence type="ECO:0000313" key="3">
    <source>
        <dbReference type="Proteomes" id="UP000270530"/>
    </source>
</evidence>
<dbReference type="Gene3D" id="3.40.50.1820">
    <property type="entry name" value="alpha/beta hydrolase"/>
    <property type="match status" value="1"/>
</dbReference>
<sequence length="172" mass="18198">MRGQIILSHGADTGPDATKVSLLAEHAETLGWRAIRPDYRREDALGLAAAVPGRLEKLCATIDACAEPPVLAGSSLGAFVSALASCRRKVAGLFLLATPTAIPGYAQPLDLATDVPSLFIHGWRDAICPLEALLGFAGNRRLPLLILDDDHRLGASLPTLAAQLQLFLDTRA</sequence>
<dbReference type="InterPro" id="IPR029058">
    <property type="entry name" value="AB_hydrolase_fold"/>
</dbReference>
<keyword evidence="3" id="KW-1185">Reference proteome</keyword>
<proteinExistence type="predicted"/>
<feature type="domain" description="KANL3/Tex30 alpha/beta hydrolase-like" evidence="1">
    <location>
        <begin position="3"/>
        <end position="152"/>
    </location>
</feature>
<dbReference type="RefSeq" id="WP_126536904.1">
    <property type="nucleotide sequence ID" value="NZ_AP018560.1"/>
</dbReference>
<dbReference type="InterPro" id="IPR046879">
    <property type="entry name" value="KANL3/Tex30_Abhydrolase"/>
</dbReference>
<accession>A0A2Z6E3R4</accession>
<dbReference type="EMBL" id="AP018560">
    <property type="protein sequence ID" value="BBD79607.1"/>
    <property type="molecule type" value="Genomic_DNA"/>
</dbReference>
<reference evidence="3" key="1">
    <citation type="submission" date="2018-04" db="EMBL/GenBank/DDBJ databases">
        <authorList>
            <person name="Watanabe M."/>
            <person name="Kojima H."/>
        </authorList>
    </citation>
    <scope>NUCLEOTIDE SEQUENCE [LARGE SCALE GENOMIC DNA]</scope>
    <source>
        <strain evidence="3">Dysh456</strain>
    </source>
</reference>
<dbReference type="Proteomes" id="UP000270530">
    <property type="component" value="Chromosome"/>
</dbReference>
<dbReference type="KEGG" id="rbd:ALSL_0943"/>
<gene>
    <name evidence="2" type="ORF">ALSL_0943</name>
</gene>
<evidence type="ECO:0000259" key="1">
    <source>
        <dbReference type="Pfam" id="PF20408"/>
    </source>
</evidence>
<dbReference type="OrthoDB" id="264572at2"/>
<dbReference type="AlphaFoldDB" id="A0A2Z6E3R4"/>
<organism evidence="2 3">
    <name type="scientific">Aerosticca soli</name>
    <dbReference type="NCBI Taxonomy" id="2010829"/>
    <lineage>
        <taxon>Bacteria</taxon>
        <taxon>Pseudomonadati</taxon>
        <taxon>Pseudomonadota</taxon>
        <taxon>Gammaproteobacteria</taxon>
        <taxon>Lysobacterales</taxon>
        <taxon>Rhodanobacteraceae</taxon>
        <taxon>Aerosticca</taxon>
    </lineage>
</organism>
<dbReference type="SUPFAM" id="SSF53474">
    <property type="entry name" value="alpha/beta-Hydrolases"/>
    <property type="match status" value="1"/>
</dbReference>
<dbReference type="Pfam" id="PF20408">
    <property type="entry name" value="Abhydrolase_11"/>
    <property type="match status" value="1"/>
</dbReference>
<protein>
    <recommendedName>
        <fullName evidence="1">KANL3/Tex30 alpha/beta hydrolase-like domain-containing protein</fullName>
    </recommendedName>
</protein>
<reference evidence="3" key="2">
    <citation type="submission" date="2018-06" db="EMBL/GenBank/DDBJ databases">
        <title>Genome sequence of Rhodanobacteraceae bacterium strain Dysh456.</title>
        <authorList>
            <person name="Fukui M."/>
        </authorList>
    </citation>
    <scope>NUCLEOTIDE SEQUENCE [LARGE SCALE GENOMIC DNA]</scope>
    <source>
        <strain evidence="3">Dysh456</strain>
    </source>
</reference>
<evidence type="ECO:0000313" key="2">
    <source>
        <dbReference type="EMBL" id="BBD79607.1"/>
    </source>
</evidence>
<name>A0A2Z6E3R4_9GAMM</name>